<dbReference type="InterPro" id="IPR023214">
    <property type="entry name" value="HAD_sf"/>
</dbReference>
<accession>A0A919WAP6</accession>
<dbReference type="PANTHER" id="PTHR43316">
    <property type="entry name" value="HYDROLASE, HALOACID DELAHOGENASE-RELATED"/>
    <property type="match status" value="1"/>
</dbReference>
<proteinExistence type="predicted"/>
<sequence length="104" mass="11250">MAVLTNGSREQQHQKLTRTGLAGRVGPMFTVEDVGAAKPDQAAFLAACARLDLPPSSVLSVGDRHDLDVLPARAAGLRAVHLDRRDEGPHDEPHRIRSLADLRL</sequence>
<protein>
    <submittedName>
        <fullName evidence="3">Uncharacterized protein</fullName>
    </submittedName>
</protein>
<feature type="region of interest" description="Disordered" evidence="2">
    <location>
        <begin position="1"/>
        <end position="20"/>
    </location>
</feature>
<keyword evidence="4" id="KW-1185">Reference proteome</keyword>
<comment type="caution">
    <text evidence="3">The sequence shown here is derived from an EMBL/GenBank/DDBJ whole genome shotgun (WGS) entry which is preliminary data.</text>
</comment>
<dbReference type="InterPro" id="IPR051540">
    <property type="entry name" value="S-2-haloacid_dehalogenase"/>
</dbReference>
<dbReference type="Gene3D" id="3.40.50.1000">
    <property type="entry name" value="HAD superfamily/HAD-like"/>
    <property type="match status" value="1"/>
</dbReference>
<dbReference type="NCBIfam" id="TIGR01549">
    <property type="entry name" value="HAD-SF-IA-v1"/>
    <property type="match status" value="1"/>
</dbReference>
<keyword evidence="1" id="KW-0378">Hydrolase</keyword>
<evidence type="ECO:0000256" key="2">
    <source>
        <dbReference type="SAM" id="MobiDB-lite"/>
    </source>
</evidence>
<gene>
    <name evidence="3" type="ORF">Ato02nite_084630</name>
</gene>
<feature type="region of interest" description="Disordered" evidence="2">
    <location>
        <begin position="81"/>
        <end position="104"/>
    </location>
</feature>
<evidence type="ECO:0000313" key="4">
    <source>
        <dbReference type="Proteomes" id="UP000677082"/>
    </source>
</evidence>
<dbReference type="EMBL" id="BOQN01000124">
    <property type="protein sequence ID" value="GIM96670.1"/>
    <property type="molecule type" value="Genomic_DNA"/>
</dbReference>
<dbReference type="GO" id="GO:0016787">
    <property type="term" value="F:hydrolase activity"/>
    <property type="evidence" value="ECO:0007669"/>
    <property type="project" value="UniProtKB-KW"/>
</dbReference>
<dbReference type="Pfam" id="PF00702">
    <property type="entry name" value="Hydrolase"/>
    <property type="match status" value="1"/>
</dbReference>
<name>A0A919WAP6_9ACTN</name>
<dbReference type="AlphaFoldDB" id="A0A919WAP6"/>
<evidence type="ECO:0000313" key="3">
    <source>
        <dbReference type="EMBL" id="GIM96670.1"/>
    </source>
</evidence>
<dbReference type="SUPFAM" id="SSF56784">
    <property type="entry name" value="HAD-like"/>
    <property type="match status" value="1"/>
</dbReference>
<dbReference type="InterPro" id="IPR036412">
    <property type="entry name" value="HAD-like_sf"/>
</dbReference>
<reference evidence="3 4" key="1">
    <citation type="submission" date="2021-03" db="EMBL/GenBank/DDBJ databases">
        <title>Whole genome shotgun sequence of Actinoplanes toevensis NBRC 105298.</title>
        <authorList>
            <person name="Komaki H."/>
            <person name="Tamura T."/>
        </authorList>
    </citation>
    <scope>NUCLEOTIDE SEQUENCE [LARGE SCALE GENOMIC DNA]</scope>
    <source>
        <strain evidence="3 4">NBRC 105298</strain>
    </source>
</reference>
<dbReference type="Proteomes" id="UP000677082">
    <property type="component" value="Unassembled WGS sequence"/>
</dbReference>
<evidence type="ECO:0000256" key="1">
    <source>
        <dbReference type="ARBA" id="ARBA00022801"/>
    </source>
</evidence>
<dbReference type="PANTHER" id="PTHR43316:SF3">
    <property type="entry name" value="HALOACID DEHALOGENASE, TYPE II (AFU_ORTHOLOGUE AFUA_2G07750)-RELATED"/>
    <property type="match status" value="1"/>
</dbReference>
<dbReference type="InterPro" id="IPR006439">
    <property type="entry name" value="HAD-SF_hydro_IA"/>
</dbReference>
<organism evidence="3 4">
    <name type="scientific">Paractinoplanes toevensis</name>
    <dbReference type="NCBI Taxonomy" id="571911"/>
    <lineage>
        <taxon>Bacteria</taxon>
        <taxon>Bacillati</taxon>
        <taxon>Actinomycetota</taxon>
        <taxon>Actinomycetes</taxon>
        <taxon>Micromonosporales</taxon>
        <taxon>Micromonosporaceae</taxon>
        <taxon>Paractinoplanes</taxon>
    </lineage>
</organism>